<reference evidence="1" key="2">
    <citation type="submission" date="2025-03" db="EMBL/GenBank/DDBJ databases">
        <authorList>
            <consortium name="ELIXIR-Norway"/>
            <consortium name="Elixir Norway"/>
        </authorList>
    </citation>
    <scope>NUCLEOTIDE SEQUENCE</scope>
</reference>
<dbReference type="Proteomes" id="UP001162501">
    <property type="component" value="Chromosome 11"/>
</dbReference>
<name>A0AC59Y8B1_RANTA</name>
<reference evidence="1" key="1">
    <citation type="submission" date="2023-05" db="EMBL/GenBank/DDBJ databases">
        <authorList>
            <consortium name="ELIXIR-Norway"/>
        </authorList>
    </citation>
    <scope>NUCLEOTIDE SEQUENCE</scope>
</reference>
<evidence type="ECO:0000313" key="1">
    <source>
        <dbReference type="EMBL" id="CAM9473559.1"/>
    </source>
</evidence>
<protein>
    <submittedName>
        <fullName evidence="1">Uncharacterized protein</fullName>
    </submittedName>
</protein>
<organism evidence="1 2">
    <name type="scientific">Rangifer tarandus platyrhynchus</name>
    <name type="common">Svalbard reindeer</name>
    <dbReference type="NCBI Taxonomy" id="3082113"/>
    <lineage>
        <taxon>Eukaryota</taxon>
        <taxon>Metazoa</taxon>
        <taxon>Chordata</taxon>
        <taxon>Craniata</taxon>
        <taxon>Vertebrata</taxon>
        <taxon>Euteleostomi</taxon>
        <taxon>Mammalia</taxon>
        <taxon>Eutheria</taxon>
        <taxon>Laurasiatheria</taxon>
        <taxon>Artiodactyla</taxon>
        <taxon>Ruminantia</taxon>
        <taxon>Pecora</taxon>
        <taxon>Cervidae</taxon>
        <taxon>Odocoileinae</taxon>
        <taxon>Rangifer</taxon>
    </lineage>
</organism>
<dbReference type="EMBL" id="OX596095">
    <property type="protein sequence ID" value="CAM9473559.1"/>
    <property type="molecule type" value="Genomic_DNA"/>
</dbReference>
<evidence type="ECO:0000313" key="2">
    <source>
        <dbReference type="Proteomes" id="UP001162501"/>
    </source>
</evidence>
<proteinExistence type="predicted"/>
<accession>A0AC59Y8B1</accession>
<sequence length="156" mass="16315">MYLFILEYGATGRGQGTHAILPVALPDSTAPSVHAPSLQEGNRPGRGRDRAAAGRTPSCHGSSDESSPENAKPESPPGPEHRSLHAVPCRGMSGLLWNTPTSAATTQQYAVLGSSLIWGQGQAGPSPDSSLEDPGLLQELQAQEPRTPRGMLLPTC</sequence>
<gene>
    <name evidence="1" type="ORF">MRATA1EN22A_LOCUS3003</name>
</gene>